<dbReference type="Proteomes" id="UP001321786">
    <property type="component" value="Chromosome"/>
</dbReference>
<dbReference type="PANTHER" id="PTHR42966">
    <property type="entry name" value="N-ACETYLNEURAMINATE SYNTHASE"/>
    <property type="match status" value="1"/>
</dbReference>
<dbReference type="GO" id="GO:0047444">
    <property type="term" value="F:N-acylneuraminate-9-phosphate synthase activity"/>
    <property type="evidence" value="ECO:0007669"/>
    <property type="project" value="TreeGrafter"/>
</dbReference>
<protein>
    <recommendedName>
        <fullName evidence="1">PseI/NeuA/B-like domain-containing protein</fullName>
    </recommendedName>
</protein>
<dbReference type="InterPro" id="IPR013785">
    <property type="entry name" value="Aldolase_TIM"/>
</dbReference>
<dbReference type="EMBL" id="AP028654">
    <property type="protein sequence ID" value="BEP30343.1"/>
    <property type="molecule type" value="Genomic_DNA"/>
</dbReference>
<dbReference type="RefSeq" id="WP_338535934.1">
    <property type="nucleotide sequence ID" value="NZ_AP028654.1"/>
</dbReference>
<dbReference type="AlphaFoldDB" id="A0AAU9EA04"/>
<sequence>MKKQFYSNKPYLIAETAYTFEGDYNYLFEQTKDIPNVIDAIKYHMLINLDEYMVEEHPVYDLLKNWILSEDNWKDILTEAKSNKLDTIILADDKASVEFCAKNHELVDAIEIHSACINDIELLDDAIDFSNEFNKTFILGISGFEIQELLDVTEYIKSKNVKDILMMYGFQNFPTDIEKVNLSKIKVLENLLNCKIGYADHTEYSKNKELLINASYSLGANVQEVHYVKDEGLEKTDYITGVGIERLCSIKENLEIIFKALGSNDLRLNDGEKKYLNFRKVPLYMSDLESKQILERSSIVHKRVETPTRQHKFNELNEYFGKTIIKDVNKYKEVIIEDLKEKDNDH</sequence>
<evidence type="ECO:0000259" key="1">
    <source>
        <dbReference type="Pfam" id="PF03102"/>
    </source>
</evidence>
<feature type="domain" description="PseI/NeuA/B-like" evidence="1">
    <location>
        <begin position="55"/>
        <end position="264"/>
    </location>
</feature>
<reference evidence="2 3" key="1">
    <citation type="submission" date="2023-08" db="EMBL/GenBank/DDBJ databases">
        <title>Helicovermis profunda gen. nov., sp. nov., a novel mesophilic, fermentative bacterium within the Bacillota from a deep-sea hydrothermal vent chimney.</title>
        <authorList>
            <person name="Miyazaki U."/>
            <person name="Mizutani D."/>
            <person name="Hashimoto Y."/>
            <person name="Tame A."/>
            <person name="Sawayama S."/>
            <person name="Miyazaki J."/>
            <person name="Takai K."/>
            <person name="Nakagawa S."/>
        </authorList>
    </citation>
    <scope>NUCLEOTIDE SEQUENCE [LARGE SCALE GENOMIC DNA]</scope>
    <source>
        <strain evidence="2 3">S502</strain>
    </source>
</reference>
<dbReference type="InterPro" id="IPR013132">
    <property type="entry name" value="PseI/NeuA/B-like_N"/>
</dbReference>
<dbReference type="InterPro" id="IPR051690">
    <property type="entry name" value="PseI-like"/>
</dbReference>
<organism evidence="2 3">
    <name type="scientific">Helicovermis profundi</name>
    <dbReference type="NCBI Taxonomy" id="3065157"/>
    <lineage>
        <taxon>Bacteria</taxon>
        <taxon>Bacillati</taxon>
        <taxon>Bacillota</taxon>
        <taxon>Clostridia</taxon>
        <taxon>Helicovermis</taxon>
    </lineage>
</organism>
<dbReference type="PANTHER" id="PTHR42966:SF1">
    <property type="entry name" value="SIALIC ACID SYNTHASE"/>
    <property type="match status" value="1"/>
</dbReference>
<dbReference type="KEGG" id="hprf:HLPR_26740"/>
<gene>
    <name evidence="2" type="ORF">HLPR_26740</name>
</gene>
<dbReference type="GO" id="GO:0016051">
    <property type="term" value="P:carbohydrate biosynthetic process"/>
    <property type="evidence" value="ECO:0007669"/>
    <property type="project" value="InterPro"/>
</dbReference>
<name>A0AAU9EA04_9FIRM</name>
<dbReference type="SUPFAM" id="SSF51569">
    <property type="entry name" value="Aldolase"/>
    <property type="match status" value="1"/>
</dbReference>
<evidence type="ECO:0000313" key="2">
    <source>
        <dbReference type="EMBL" id="BEP30343.1"/>
    </source>
</evidence>
<keyword evidence="3" id="KW-1185">Reference proteome</keyword>
<accession>A0AAU9EA04</accession>
<proteinExistence type="predicted"/>
<evidence type="ECO:0000313" key="3">
    <source>
        <dbReference type="Proteomes" id="UP001321786"/>
    </source>
</evidence>
<dbReference type="Gene3D" id="3.20.20.70">
    <property type="entry name" value="Aldolase class I"/>
    <property type="match status" value="1"/>
</dbReference>
<dbReference type="Pfam" id="PF03102">
    <property type="entry name" value="NeuB"/>
    <property type="match status" value="1"/>
</dbReference>